<dbReference type="PANTHER" id="PTHR21432:SF20">
    <property type="entry name" value="ACETYL-COA HYDROLASE"/>
    <property type="match status" value="1"/>
</dbReference>
<evidence type="ECO:0000259" key="1">
    <source>
        <dbReference type="Pfam" id="PF13336"/>
    </source>
</evidence>
<feature type="domain" description="Acetyl-CoA hydrolase/transferase C-terminal" evidence="1">
    <location>
        <begin position="265"/>
        <end position="407"/>
    </location>
</feature>
<evidence type="ECO:0000313" key="2">
    <source>
        <dbReference type="EMBL" id="MCD2196786.1"/>
    </source>
</evidence>
<dbReference type="InterPro" id="IPR038460">
    <property type="entry name" value="AcetylCoA_hyd_C_sf"/>
</dbReference>
<accession>A0ABS8PEV1</accession>
<keyword evidence="3" id="KW-1185">Reference proteome</keyword>
<dbReference type="Gene3D" id="3.40.1080.20">
    <property type="entry name" value="Acetyl-CoA hydrolase/transferase C-terminal domain"/>
    <property type="match status" value="1"/>
</dbReference>
<organism evidence="2 3">
    <name type="scientific">Actinomycetospora endophytica</name>
    <dbReference type="NCBI Taxonomy" id="2291215"/>
    <lineage>
        <taxon>Bacteria</taxon>
        <taxon>Bacillati</taxon>
        <taxon>Actinomycetota</taxon>
        <taxon>Actinomycetes</taxon>
        <taxon>Pseudonocardiales</taxon>
        <taxon>Pseudonocardiaceae</taxon>
        <taxon>Actinomycetospora</taxon>
    </lineage>
</organism>
<dbReference type="RefSeq" id="WP_230738662.1">
    <property type="nucleotide sequence ID" value="NZ_JAJNDB010000006.1"/>
</dbReference>
<gene>
    <name evidence="2" type="ORF">LQ327_25780</name>
</gene>
<dbReference type="InterPro" id="IPR046433">
    <property type="entry name" value="ActCoA_hydro"/>
</dbReference>
<sequence>MPPEPLMLDLRPHLRPGDGVWWSQAGAEATPLVDALLDQVGDLGPVRAFCGLTFNPRLRDLPPQLTLTSYGAMGELRAASAAGRLEIVPAHYSVLPRLFAEGRLPGDVGLVQVAPPGPDGRCSLGIGVDYAGDAVRYSRTLIAEINHRMPAVAGADTVALGDFAAVVETDRALPEAPDQGPNAVDRAIAAHVAGLVRDGDTVQIGVGALPSAILDGLAGHRDLGVHSGMVSDGVARLVEAGVVTGAHKEIDPGVVVAGAALGSGGLYARLPEMPVRFRPASYTHAPAVLARLSRLVAINSALEVDLTGQTGAEVARGRCLGGVGGQADFSGAAARTGACSIIALRSTAGGASTVVPALRGPVTTARADVDVVVTEHGVAWLRACPLSERGTRLAAIAAPEHRDALLAALR</sequence>
<dbReference type="EMBL" id="JAJNDB010000006">
    <property type="protein sequence ID" value="MCD2196786.1"/>
    <property type="molecule type" value="Genomic_DNA"/>
</dbReference>
<dbReference type="Pfam" id="PF13336">
    <property type="entry name" value="AcetylCoA_hyd_C"/>
    <property type="match status" value="1"/>
</dbReference>
<protein>
    <submittedName>
        <fullName evidence="2">4-hydroxybutyrate CoA-transferase</fullName>
    </submittedName>
</protein>
<evidence type="ECO:0000313" key="3">
    <source>
        <dbReference type="Proteomes" id="UP001199469"/>
    </source>
</evidence>
<dbReference type="Proteomes" id="UP001199469">
    <property type="component" value="Unassembled WGS sequence"/>
</dbReference>
<dbReference type="InterPro" id="IPR037171">
    <property type="entry name" value="NagB/RpiA_transferase-like"/>
</dbReference>
<dbReference type="PANTHER" id="PTHR21432">
    <property type="entry name" value="ACETYL-COA HYDROLASE-RELATED"/>
    <property type="match status" value="1"/>
</dbReference>
<reference evidence="2 3" key="1">
    <citation type="submission" date="2021-11" db="EMBL/GenBank/DDBJ databases">
        <title>Draft genome sequence of Actinomycetospora sp. SF1 isolated from the rhizosphere soil.</title>
        <authorList>
            <person name="Duangmal K."/>
            <person name="Chantavorakit T."/>
        </authorList>
    </citation>
    <scope>NUCLEOTIDE SEQUENCE [LARGE SCALE GENOMIC DNA]</scope>
    <source>
        <strain evidence="2 3">TBRC 5722</strain>
    </source>
</reference>
<dbReference type="SUPFAM" id="SSF100950">
    <property type="entry name" value="NagB/RpiA/CoA transferase-like"/>
    <property type="match status" value="2"/>
</dbReference>
<comment type="caution">
    <text evidence="2">The sequence shown here is derived from an EMBL/GenBank/DDBJ whole genome shotgun (WGS) entry which is preliminary data.</text>
</comment>
<dbReference type="Gene3D" id="3.40.1080.10">
    <property type="entry name" value="Glutaconate Coenzyme A-transferase"/>
    <property type="match status" value="1"/>
</dbReference>
<name>A0ABS8PEV1_9PSEU</name>
<dbReference type="Gene3D" id="3.30.750.70">
    <property type="entry name" value="4-hydroxybutyrate coenzyme like domains"/>
    <property type="match status" value="1"/>
</dbReference>
<dbReference type="InterPro" id="IPR026888">
    <property type="entry name" value="AcetylCoA_hyd_C"/>
</dbReference>
<proteinExistence type="predicted"/>